<dbReference type="Proteomes" id="UP000078200">
    <property type="component" value="Unassembled WGS sequence"/>
</dbReference>
<dbReference type="EnsemblMetazoa" id="GAUT051039-RA">
    <property type="protein sequence ID" value="GAUT051039-PA"/>
    <property type="gene ID" value="GAUT051039"/>
</dbReference>
<reference evidence="1" key="1">
    <citation type="submission" date="2020-05" db="UniProtKB">
        <authorList>
            <consortium name="EnsemblMetazoa"/>
        </authorList>
    </citation>
    <scope>IDENTIFICATION</scope>
    <source>
        <strain evidence="1">TTRI</strain>
    </source>
</reference>
<accession>A0A1A9VXS1</accession>
<dbReference type="VEuPathDB" id="VectorBase:GAUT051039"/>
<keyword evidence="2" id="KW-1185">Reference proteome</keyword>
<protein>
    <submittedName>
        <fullName evidence="1">Uncharacterized protein</fullName>
    </submittedName>
</protein>
<organism evidence="1 2">
    <name type="scientific">Glossina austeni</name>
    <name type="common">Savannah tsetse fly</name>
    <dbReference type="NCBI Taxonomy" id="7395"/>
    <lineage>
        <taxon>Eukaryota</taxon>
        <taxon>Metazoa</taxon>
        <taxon>Ecdysozoa</taxon>
        <taxon>Arthropoda</taxon>
        <taxon>Hexapoda</taxon>
        <taxon>Insecta</taxon>
        <taxon>Pterygota</taxon>
        <taxon>Neoptera</taxon>
        <taxon>Endopterygota</taxon>
        <taxon>Diptera</taxon>
        <taxon>Brachycera</taxon>
        <taxon>Muscomorpha</taxon>
        <taxon>Hippoboscoidea</taxon>
        <taxon>Glossinidae</taxon>
        <taxon>Glossina</taxon>
    </lineage>
</organism>
<evidence type="ECO:0000313" key="2">
    <source>
        <dbReference type="Proteomes" id="UP000078200"/>
    </source>
</evidence>
<evidence type="ECO:0000313" key="1">
    <source>
        <dbReference type="EnsemblMetazoa" id="GAUT051039-PA"/>
    </source>
</evidence>
<proteinExistence type="predicted"/>
<name>A0A1A9VXS1_GLOAU</name>
<dbReference type="AlphaFoldDB" id="A0A1A9VXS1"/>
<sequence>MMELLILFTGANSTGCDNFSTNRVTCESMCTMCSCICGFLNEYASPTRNSKVPRIPFASTSAPSSPKRVVSLTVAFRGRLKMQFWIDSRKLRSPKGVVSNTNVKLATAKNFIRTFKLLEVISMWLFLRKGFGLASLYLEKLHLSLLLGLSQLAAENWFDR</sequence>